<dbReference type="AlphaFoldDB" id="A0A926DNK8"/>
<reference evidence="1" key="1">
    <citation type="submission" date="2020-08" db="EMBL/GenBank/DDBJ databases">
        <title>Genome public.</title>
        <authorList>
            <person name="Liu C."/>
            <person name="Sun Q."/>
        </authorList>
    </citation>
    <scope>NUCLEOTIDE SEQUENCE</scope>
    <source>
        <strain evidence="1">NSJ-32</strain>
    </source>
</reference>
<dbReference type="EMBL" id="JACRSQ010000002">
    <property type="protein sequence ID" value="MBC8542288.1"/>
    <property type="molecule type" value="Genomic_DNA"/>
</dbReference>
<dbReference type="CDD" id="cd01301">
    <property type="entry name" value="rDP_like"/>
    <property type="match status" value="1"/>
</dbReference>
<dbReference type="InterPro" id="IPR008257">
    <property type="entry name" value="Pept_M19"/>
</dbReference>
<sequence>MKFADLHCDTLLSVLTQNGLSPEHLWRNQGHLDLTRLLGAGAAIQFFAIFLPPVERLAAAGYPHEFPCVQDACLLLDQALALEPDRIGLALTAEDLQRNLHNGCASAIRTVEDGRLVDGSFDNLDRLFTMGIRLITLTWNYANCFGYPNSTSPAEMSRGLTDFGKEAVLRMNELGILVDVSHLSDGGFWDVQKIAKKPFIASHSNARALCPHPRNLTDDMIRALGNAGGVIGLNFCPSFLETAPEGGAPRSTIAALLRHARHLANVGGIDCVAIGSDFDGISGELEISGVQDMPILLEQLASAGFTSSDIDKIALQNVTRVLEAVLPQPSRV</sequence>
<dbReference type="GO" id="GO:0070573">
    <property type="term" value="F:metallodipeptidase activity"/>
    <property type="evidence" value="ECO:0007669"/>
    <property type="project" value="InterPro"/>
</dbReference>
<accession>A0A926DNK8</accession>
<dbReference type="RefSeq" id="WP_177718637.1">
    <property type="nucleotide sequence ID" value="NZ_JACRSQ010000002.1"/>
</dbReference>
<comment type="caution">
    <text evidence="1">The sequence shown here is derived from an EMBL/GenBank/DDBJ whole genome shotgun (WGS) entry which is preliminary data.</text>
</comment>
<dbReference type="SUPFAM" id="SSF51556">
    <property type="entry name" value="Metallo-dependent hydrolases"/>
    <property type="match status" value="1"/>
</dbReference>
<dbReference type="GO" id="GO:0006508">
    <property type="term" value="P:proteolysis"/>
    <property type="evidence" value="ECO:0007669"/>
    <property type="project" value="InterPro"/>
</dbReference>
<dbReference type="PROSITE" id="PS51365">
    <property type="entry name" value="RENAL_DIPEPTIDASE_2"/>
    <property type="match status" value="1"/>
</dbReference>
<organism evidence="1 2">
    <name type="scientific">Bianquea renquensis</name>
    <dbReference type="NCBI Taxonomy" id="2763661"/>
    <lineage>
        <taxon>Bacteria</taxon>
        <taxon>Bacillati</taxon>
        <taxon>Bacillota</taxon>
        <taxon>Clostridia</taxon>
        <taxon>Eubacteriales</taxon>
        <taxon>Bianqueaceae</taxon>
        <taxon>Bianquea</taxon>
    </lineage>
</organism>
<dbReference type="Proteomes" id="UP000657006">
    <property type="component" value="Unassembled WGS sequence"/>
</dbReference>
<dbReference type="Gene3D" id="3.20.20.140">
    <property type="entry name" value="Metal-dependent hydrolases"/>
    <property type="match status" value="1"/>
</dbReference>
<evidence type="ECO:0000313" key="1">
    <source>
        <dbReference type="EMBL" id="MBC8542288.1"/>
    </source>
</evidence>
<dbReference type="PANTHER" id="PTHR10443:SF12">
    <property type="entry name" value="DIPEPTIDASE"/>
    <property type="match status" value="1"/>
</dbReference>
<proteinExistence type="predicted"/>
<name>A0A926DNK8_9FIRM</name>
<dbReference type="PANTHER" id="PTHR10443">
    <property type="entry name" value="MICROSOMAL DIPEPTIDASE"/>
    <property type="match status" value="1"/>
</dbReference>
<dbReference type="Pfam" id="PF01244">
    <property type="entry name" value="Peptidase_M19"/>
    <property type="match status" value="1"/>
</dbReference>
<evidence type="ECO:0000313" key="2">
    <source>
        <dbReference type="Proteomes" id="UP000657006"/>
    </source>
</evidence>
<protein>
    <submittedName>
        <fullName evidence="1">Dipeptidase</fullName>
    </submittedName>
</protein>
<gene>
    <name evidence="1" type="ORF">H8730_01840</name>
</gene>
<dbReference type="InterPro" id="IPR032466">
    <property type="entry name" value="Metal_Hydrolase"/>
</dbReference>
<keyword evidence="2" id="KW-1185">Reference proteome</keyword>